<gene>
    <name evidence="8" type="ORF">DH2020_025828</name>
</gene>
<evidence type="ECO:0000256" key="2">
    <source>
        <dbReference type="ARBA" id="ARBA00004141"/>
    </source>
</evidence>
<feature type="transmembrane region" description="Helical" evidence="7">
    <location>
        <begin position="139"/>
        <end position="156"/>
    </location>
</feature>
<evidence type="ECO:0000256" key="1">
    <source>
        <dbReference type="ARBA" id="ARBA00002501"/>
    </source>
</evidence>
<evidence type="ECO:0000313" key="8">
    <source>
        <dbReference type="EMBL" id="KAK6140444.1"/>
    </source>
</evidence>
<keyword evidence="7" id="KW-0813">Transport</keyword>
<comment type="caution">
    <text evidence="8">The sequence shown here is derived from an EMBL/GenBank/DDBJ whole genome shotgun (WGS) entry which is preliminary data.</text>
</comment>
<reference evidence="8 9" key="1">
    <citation type="journal article" date="2021" name="Comput. Struct. Biotechnol. J.">
        <title>De novo genome assembly of the potent medicinal plant Rehmannia glutinosa using nanopore technology.</title>
        <authorList>
            <person name="Ma L."/>
            <person name="Dong C."/>
            <person name="Song C."/>
            <person name="Wang X."/>
            <person name="Zheng X."/>
            <person name="Niu Y."/>
            <person name="Chen S."/>
            <person name="Feng W."/>
        </authorList>
    </citation>
    <scope>NUCLEOTIDE SEQUENCE [LARGE SCALE GENOMIC DNA]</scope>
    <source>
        <strain evidence="8">DH-2019</strain>
    </source>
</reference>
<dbReference type="EMBL" id="JABTTQ020000330">
    <property type="protein sequence ID" value="KAK6140444.1"/>
    <property type="molecule type" value="Genomic_DNA"/>
</dbReference>
<keyword evidence="5 7" id="KW-1133">Transmembrane helix</keyword>
<accession>A0ABR0W290</accession>
<dbReference type="Pfam" id="PF03208">
    <property type="entry name" value="PRA1"/>
    <property type="match status" value="1"/>
</dbReference>
<keyword evidence="4 7" id="KW-0812">Transmembrane</keyword>
<dbReference type="InterPro" id="IPR004895">
    <property type="entry name" value="Prenylated_rab_accept_PRA1"/>
</dbReference>
<evidence type="ECO:0000256" key="4">
    <source>
        <dbReference type="ARBA" id="ARBA00022692"/>
    </source>
</evidence>
<feature type="transmembrane region" description="Helical" evidence="7">
    <location>
        <begin position="113"/>
        <end position="133"/>
    </location>
</feature>
<protein>
    <recommendedName>
        <fullName evidence="7">PRA1 family protein</fullName>
    </recommendedName>
</protein>
<comment type="similarity">
    <text evidence="3 7">Belongs to the PRA1 family.</text>
</comment>
<sequence>MPLNPASPYGAVPASRPPLVPRVRSLYAARRPWRLFFDISAFSLPDSYAEAMPRIRHNVNHFRVNYALITLAILFCSLVYHPISMIVFLIASVAWIYFYFCRDDPIVVFGRIIDDRVVLVVLSLVTVVALVFTRVGLNVLVALIVGVVLIGVHAGFRCTDDLFLDESEAAEGGLLSVDAWETSKLLGPVTFILFAHEEYYFILQDRILLDEERKKLSSYSSLVFVAKARALNRVENLIS</sequence>
<proteinExistence type="inferred from homology"/>
<dbReference type="PANTHER" id="PTHR19317:SF16">
    <property type="entry name" value="PRA1 FAMILY PROTEIN E"/>
    <property type="match status" value="1"/>
</dbReference>
<evidence type="ECO:0000256" key="5">
    <source>
        <dbReference type="ARBA" id="ARBA00022989"/>
    </source>
</evidence>
<organism evidence="8 9">
    <name type="scientific">Rehmannia glutinosa</name>
    <name type="common">Chinese foxglove</name>
    <dbReference type="NCBI Taxonomy" id="99300"/>
    <lineage>
        <taxon>Eukaryota</taxon>
        <taxon>Viridiplantae</taxon>
        <taxon>Streptophyta</taxon>
        <taxon>Embryophyta</taxon>
        <taxon>Tracheophyta</taxon>
        <taxon>Spermatophyta</taxon>
        <taxon>Magnoliopsida</taxon>
        <taxon>eudicotyledons</taxon>
        <taxon>Gunneridae</taxon>
        <taxon>Pentapetalae</taxon>
        <taxon>asterids</taxon>
        <taxon>lamiids</taxon>
        <taxon>Lamiales</taxon>
        <taxon>Orobanchaceae</taxon>
        <taxon>Rehmannieae</taxon>
        <taxon>Rehmannia</taxon>
    </lineage>
</organism>
<evidence type="ECO:0000256" key="6">
    <source>
        <dbReference type="ARBA" id="ARBA00023136"/>
    </source>
</evidence>
<comment type="function">
    <text evidence="1 7">May be involved in both secretory and endocytic intracellular trafficking in the endosomal/prevacuolar compartments.</text>
</comment>
<evidence type="ECO:0000256" key="3">
    <source>
        <dbReference type="ARBA" id="ARBA00006483"/>
    </source>
</evidence>
<keyword evidence="6 7" id="KW-0472">Membrane</keyword>
<evidence type="ECO:0000256" key="7">
    <source>
        <dbReference type="RuleBase" id="RU363107"/>
    </source>
</evidence>
<dbReference type="Proteomes" id="UP001318860">
    <property type="component" value="Unassembled WGS sequence"/>
</dbReference>
<dbReference type="PANTHER" id="PTHR19317">
    <property type="entry name" value="PRENYLATED RAB ACCEPTOR 1-RELATED"/>
    <property type="match status" value="1"/>
</dbReference>
<keyword evidence="9" id="KW-1185">Reference proteome</keyword>
<feature type="transmembrane region" description="Helical" evidence="7">
    <location>
        <begin position="62"/>
        <end position="80"/>
    </location>
</feature>
<comment type="subcellular location">
    <subcellularLocation>
        <location evidence="2 7">Membrane</location>
        <topology evidence="2 7">Multi-pass membrane protein</topology>
    </subcellularLocation>
</comment>
<evidence type="ECO:0000313" key="9">
    <source>
        <dbReference type="Proteomes" id="UP001318860"/>
    </source>
</evidence>
<name>A0ABR0W290_REHGL</name>